<name>A0AAW9Q3B0_9CYAN</name>
<evidence type="ECO:0000313" key="1">
    <source>
        <dbReference type="EMBL" id="MEE3717343.1"/>
    </source>
</evidence>
<dbReference type="EMBL" id="JAZBJZ010000039">
    <property type="protein sequence ID" value="MEE3717343.1"/>
    <property type="molecule type" value="Genomic_DNA"/>
</dbReference>
<keyword evidence="2" id="KW-1185">Reference proteome</keyword>
<dbReference type="AlphaFoldDB" id="A0AAW9Q3B0"/>
<dbReference type="Proteomes" id="UP001333818">
    <property type="component" value="Unassembled WGS sequence"/>
</dbReference>
<comment type="caution">
    <text evidence="1">The sequence shown here is derived from an EMBL/GenBank/DDBJ whole genome shotgun (WGS) entry which is preliminary data.</text>
</comment>
<dbReference type="RefSeq" id="WP_330483772.1">
    <property type="nucleotide sequence ID" value="NZ_JAZBJZ010000039.1"/>
</dbReference>
<dbReference type="NCBIfam" id="NF045587">
    <property type="entry name" value="T4P_biogen_EbsA"/>
    <property type="match status" value="1"/>
</dbReference>
<evidence type="ECO:0000313" key="2">
    <source>
        <dbReference type="Proteomes" id="UP001333818"/>
    </source>
</evidence>
<reference evidence="1" key="1">
    <citation type="submission" date="2024-01" db="EMBL/GenBank/DDBJ databases">
        <title>Bank of Algae and Cyanobacteria of the Azores (BACA) strain genomes.</title>
        <authorList>
            <person name="Luz R."/>
            <person name="Cordeiro R."/>
            <person name="Fonseca A."/>
            <person name="Goncalves V."/>
        </authorList>
    </citation>
    <scope>NUCLEOTIDE SEQUENCE</scope>
    <source>
        <strain evidence="1">BACA0141</strain>
    </source>
</reference>
<protein>
    <submittedName>
        <fullName evidence="1">Type IV pilus biogenesis protein EbsA</fullName>
    </submittedName>
</protein>
<dbReference type="InterPro" id="IPR054652">
    <property type="entry name" value="T4P_EbsA-like"/>
</dbReference>
<sequence length="130" mass="14836">MAIELKQAPPQEVSIYMPYYREPNKKQALPYAISLYKQGELPGERQIEGSPPISFLATWRVSNLPADLTLCRVMFEGDAEMSYEITMNNIEFVGYLIDVVASIRDRGTADFPQIFYSKLFRIKLASFDGN</sequence>
<organism evidence="1 2">
    <name type="scientific">Tumidithrix elongata BACA0141</name>
    <dbReference type="NCBI Taxonomy" id="2716417"/>
    <lineage>
        <taxon>Bacteria</taxon>
        <taxon>Bacillati</taxon>
        <taxon>Cyanobacteriota</taxon>
        <taxon>Cyanophyceae</taxon>
        <taxon>Pseudanabaenales</taxon>
        <taxon>Pseudanabaenaceae</taxon>
        <taxon>Tumidithrix</taxon>
        <taxon>Tumidithrix elongata</taxon>
    </lineage>
</organism>
<accession>A0AAW9Q3B0</accession>
<proteinExistence type="predicted"/>
<gene>
    <name evidence="1" type="primary">ebsA</name>
    <name evidence="1" type="ORF">V2H45_11335</name>
</gene>